<name>A0A518AYR9_9BACT</name>
<keyword evidence="3" id="KW-1185">Reference proteome</keyword>
<reference evidence="2 3" key="1">
    <citation type="submission" date="2019-02" db="EMBL/GenBank/DDBJ databases">
        <title>Deep-cultivation of Planctomycetes and their phenomic and genomic characterization uncovers novel biology.</title>
        <authorList>
            <person name="Wiegand S."/>
            <person name="Jogler M."/>
            <person name="Boedeker C."/>
            <person name="Pinto D."/>
            <person name="Vollmers J."/>
            <person name="Rivas-Marin E."/>
            <person name="Kohn T."/>
            <person name="Peeters S.H."/>
            <person name="Heuer A."/>
            <person name="Rast P."/>
            <person name="Oberbeckmann S."/>
            <person name="Bunk B."/>
            <person name="Jeske O."/>
            <person name="Meyerdierks A."/>
            <person name="Storesund J.E."/>
            <person name="Kallscheuer N."/>
            <person name="Luecker S."/>
            <person name="Lage O.M."/>
            <person name="Pohl T."/>
            <person name="Merkel B.J."/>
            <person name="Hornburger P."/>
            <person name="Mueller R.-W."/>
            <person name="Bruemmer F."/>
            <person name="Labrenz M."/>
            <person name="Spormann A.M."/>
            <person name="Op den Camp H."/>
            <person name="Overmann J."/>
            <person name="Amann R."/>
            <person name="Jetten M.S.M."/>
            <person name="Mascher T."/>
            <person name="Medema M.H."/>
            <person name="Devos D.P."/>
            <person name="Kaster A.-K."/>
            <person name="Ovreas L."/>
            <person name="Rohde M."/>
            <person name="Galperin M.Y."/>
            <person name="Jogler C."/>
        </authorList>
    </citation>
    <scope>NUCLEOTIDE SEQUENCE [LARGE SCALE GENOMIC DNA]</scope>
    <source>
        <strain evidence="2 3">Pan216</strain>
    </source>
</reference>
<proteinExistence type="predicted"/>
<sequence>MTKRWHFWILGLVVLLGCEAGTAPPGLLPKSISALQSQPTAPVTEGAVDSITVCSFNIQFLGSSRSRDDAALVDVVDDYDVVVVQELVAPPYSGTFPDGSAYRPDKEAGHFFNAMRGAGFEYVLSSEDTGTGAKNHQNGSTTEWWVAFYKPTKVKPAADLPNGFLANDRTDHTDYERVPYAFGFRTIDGNSDFVLISVHLQPNNGPKARARRKQELTAIAQWIDANDAVERDFIILGDMNIENAKELASATPYGFVSLNDECRPTNTNQNNPRPYDHVMINSAYSVEVDTKFDMQVIDLVKEVRPHWKKSTPFPGDPYNHNEFRKYFSDHHPVVFRMNIPSFDDDLEPVTRAAAATEPATK</sequence>
<dbReference type="KEGG" id="knv:Pan216_06980"/>
<keyword evidence="2" id="KW-0269">Exonuclease</keyword>
<dbReference type="Pfam" id="PF03372">
    <property type="entry name" value="Exo_endo_phos"/>
    <property type="match status" value="1"/>
</dbReference>
<dbReference type="PANTHER" id="PTHR11371">
    <property type="entry name" value="DEOXYRIBONUCLEASE"/>
    <property type="match status" value="1"/>
</dbReference>
<dbReference type="PROSITE" id="PS51257">
    <property type="entry name" value="PROKAR_LIPOPROTEIN"/>
    <property type="match status" value="1"/>
</dbReference>
<feature type="domain" description="Endonuclease/exonuclease/phosphatase" evidence="1">
    <location>
        <begin position="54"/>
        <end position="330"/>
    </location>
</feature>
<dbReference type="AlphaFoldDB" id="A0A518AYR9"/>
<dbReference type="PANTHER" id="PTHR11371:SF31">
    <property type="entry name" value="EXTRACELLULAR NUCLEASE"/>
    <property type="match status" value="1"/>
</dbReference>
<dbReference type="InterPro" id="IPR005135">
    <property type="entry name" value="Endo/exonuclease/phosphatase"/>
</dbReference>
<organism evidence="2 3">
    <name type="scientific">Kolteria novifilia</name>
    <dbReference type="NCBI Taxonomy" id="2527975"/>
    <lineage>
        <taxon>Bacteria</taxon>
        <taxon>Pseudomonadati</taxon>
        <taxon>Planctomycetota</taxon>
        <taxon>Planctomycetia</taxon>
        <taxon>Kolteriales</taxon>
        <taxon>Kolteriaceae</taxon>
        <taxon>Kolteria</taxon>
    </lineage>
</organism>
<evidence type="ECO:0000313" key="3">
    <source>
        <dbReference type="Proteomes" id="UP000317093"/>
    </source>
</evidence>
<keyword evidence="2" id="KW-0378">Hydrolase</keyword>
<accession>A0A518AYR9</accession>
<evidence type="ECO:0000259" key="1">
    <source>
        <dbReference type="Pfam" id="PF03372"/>
    </source>
</evidence>
<keyword evidence="2" id="KW-0540">Nuclease</keyword>
<dbReference type="Proteomes" id="UP000317093">
    <property type="component" value="Chromosome"/>
</dbReference>
<dbReference type="GO" id="GO:0004527">
    <property type="term" value="F:exonuclease activity"/>
    <property type="evidence" value="ECO:0007669"/>
    <property type="project" value="UniProtKB-KW"/>
</dbReference>
<dbReference type="Gene3D" id="3.60.10.10">
    <property type="entry name" value="Endonuclease/exonuclease/phosphatase"/>
    <property type="match status" value="1"/>
</dbReference>
<dbReference type="SUPFAM" id="SSF56219">
    <property type="entry name" value="DNase I-like"/>
    <property type="match status" value="1"/>
</dbReference>
<protein>
    <submittedName>
        <fullName evidence="2">Endonuclease/Exonuclease/phosphatase family protein</fullName>
    </submittedName>
</protein>
<dbReference type="RefSeq" id="WP_145254825.1">
    <property type="nucleotide sequence ID" value="NZ_CP036279.1"/>
</dbReference>
<evidence type="ECO:0000313" key="2">
    <source>
        <dbReference type="EMBL" id="QDU59865.1"/>
    </source>
</evidence>
<keyword evidence="2" id="KW-0255">Endonuclease</keyword>
<dbReference type="InterPro" id="IPR036691">
    <property type="entry name" value="Endo/exonu/phosph_ase_sf"/>
</dbReference>
<dbReference type="GO" id="GO:0004519">
    <property type="term" value="F:endonuclease activity"/>
    <property type="evidence" value="ECO:0007669"/>
    <property type="project" value="UniProtKB-KW"/>
</dbReference>
<dbReference type="EMBL" id="CP036279">
    <property type="protein sequence ID" value="QDU59865.1"/>
    <property type="molecule type" value="Genomic_DNA"/>
</dbReference>
<dbReference type="OrthoDB" id="5500612at2"/>
<gene>
    <name evidence="2" type="ORF">Pan216_06980</name>
</gene>